<evidence type="ECO:0000256" key="5">
    <source>
        <dbReference type="ARBA" id="ARBA00022967"/>
    </source>
</evidence>
<dbReference type="CDD" id="cd03296">
    <property type="entry name" value="ABC_CysA_sulfate_importer"/>
    <property type="match status" value="1"/>
</dbReference>
<evidence type="ECO:0000256" key="7">
    <source>
        <dbReference type="ARBA" id="ARBA00023136"/>
    </source>
</evidence>
<evidence type="ECO:0000256" key="2">
    <source>
        <dbReference type="ARBA" id="ARBA00022475"/>
    </source>
</evidence>
<dbReference type="PROSITE" id="PS00211">
    <property type="entry name" value="ABC_TRANSPORTER_1"/>
    <property type="match status" value="1"/>
</dbReference>
<dbReference type="RefSeq" id="WP_145238753.1">
    <property type="nucleotide sequence ID" value="NZ_CP036273.1"/>
</dbReference>
<dbReference type="NCBIfam" id="TIGR00968">
    <property type="entry name" value="3a0106s01"/>
    <property type="match status" value="1"/>
</dbReference>
<dbReference type="InterPro" id="IPR003593">
    <property type="entry name" value="AAA+_ATPase"/>
</dbReference>
<dbReference type="SUPFAM" id="SSF50331">
    <property type="entry name" value="MOP-like"/>
    <property type="match status" value="1"/>
</dbReference>
<dbReference type="EMBL" id="CP036273">
    <property type="protein sequence ID" value="QDU20720.1"/>
    <property type="molecule type" value="Genomic_DNA"/>
</dbReference>
<dbReference type="InterPro" id="IPR050093">
    <property type="entry name" value="ABC_SmlMolc_Importer"/>
</dbReference>
<evidence type="ECO:0000256" key="1">
    <source>
        <dbReference type="ARBA" id="ARBA00022448"/>
    </source>
</evidence>
<evidence type="ECO:0000256" key="3">
    <source>
        <dbReference type="ARBA" id="ARBA00022741"/>
    </source>
</evidence>
<keyword evidence="1" id="KW-0813">Transport</keyword>
<dbReference type="FunFam" id="3.40.50.300:FF:000425">
    <property type="entry name" value="Probable ABC transporter, ATP-binding subunit"/>
    <property type="match status" value="1"/>
</dbReference>
<dbReference type="GO" id="GO:0015419">
    <property type="term" value="F:ABC-type sulfate transporter activity"/>
    <property type="evidence" value="ECO:0007669"/>
    <property type="project" value="InterPro"/>
</dbReference>
<dbReference type="GO" id="GO:0043190">
    <property type="term" value="C:ATP-binding cassette (ABC) transporter complex"/>
    <property type="evidence" value="ECO:0007669"/>
    <property type="project" value="InterPro"/>
</dbReference>
<dbReference type="InterPro" id="IPR017871">
    <property type="entry name" value="ABC_transporter-like_CS"/>
</dbReference>
<evidence type="ECO:0000256" key="4">
    <source>
        <dbReference type="ARBA" id="ARBA00022840"/>
    </source>
</evidence>
<dbReference type="InterPro" id="IPR005666">
    <property type="entry name" value="Sulph_transpt1"/>
</dbReference>
<dbReference type="KEGG" id="uli:ETAA1_26780"/>
<evidence type="ECO:0000259" key="8">
    <source>
        <dbReference type="PROSITE" id="PS50893"/>
    </source>
</evidence>
<dbReference type="Proteomes" id="UP000319576">
    <property type="component" value="Chromosome"/>
</dbReference>
<keyword evidence="7" id="KW-0472">Membrane</keyword>
<name>A0A517XT63_9BACT</name>
<keyword evidence="5" id="KW-1278">Translocase</keyword>
<dbReference type="InterPro" id="IPR027417">
    <property type="entry name" value="P-loop_NTPase"/>
</dbReference>
<keyword evidence="10" id="KW-1185">Reference proteome</keyword>
<dbReference type="PANTHER" id="PTHR42781">
    <property type="entry name" value="SPERMIDINE/PUTRESCINE IMPORT ATP-BINDING PROTEIN POTA"/>
    <property type="match status" value="1"/>
</dbReference>
<dbReference type="Gene3D" id="3.40.50.300">
    <property type="entry name" value="P-loop containing nucleotide triphosphate hydrolases"/>
    <property type="match status" value="1"/>
</dbReference>
<dbReference type="GO" id="GO:0016887">
    <property type="term" value="F:ATP hydrolysis activity"/>
    <property type="evidence" value="ECO:0007669"/>
    <property type="project" value="InterPro"/>
</dbReference>
<organism evidence="9 10">
    <name type="scientific">Urbifossiella limnaea</name>
    <dbReference type="NCBI Taxonomy" id="2528023"/>
    <lineage>
        <taxon>Bacteria</taxon>
        <taxon>Pseudomonadati</taxon>
        <taxon>Planctomycetota</taxon>
        <taxon>Planctomycetia</taxon>
        <taxon>Gemmatales</taxon>
        <taxon>Gemmataceae</taxon>
        <taxon>Urbifossiella</taxon>
    </lineage>
</organism>
<keyword evidence="6" id="KW-0764">Sulfate transport</keyword>
<keyword evidence="4 9" id="KW-0067">ATP-binding</keyword>
<dbReference type="InterPro" id="IPR024765">
    <property type="entry name" value="TOBE-like"/>
</dbReference>
<evidence type="ECO:0000313" key="9">
    <source>
        <dbReference type="EMBL" id="QDU20720.1"/>
    </source>
</evidence>
<keyword evidence="3" id="KW-0547">Nucleotide-binding</keyword>
<dbReference type="Pfam" id="PF00005">
    <property type="entry name" value="ABC_tran"/>
    <property type="match status" value="1"/>
</dbReference>
<dbReference type="SUPFAM" id="SSF52540">
    <property type="entry name" value="P-loop containing nucleoside triphosphate hydrolases"/>
    <property type="match status" value="1"/>
</dbReference>
<dbReference type="GO" id="GO:0005524">
    <property type="term" value="F:ATP binding"/>
    <property type="evidence" value="ECO:0007669"/>
    <property type="project" value="UniProtKB-KW"/>
</dbReference>
<accession>A0A517XT63</accession>
<reference evidence="9 10" key="1">
    <citation type="submission" date="2019-02" db="EMBL/GenBank/DDBJ databases">
        <title>Deep-cultivation of Planctomycetes and their phenomic and genomic characterization uncovers novel biology.</title>
        <authorList>
            <person name="Wiegand S."/>
            <person name="Jogler M."/>
            <person name="Boedeker C."/>
            <person name="Pinto D."/>
            <person name="Vollmers J."/>
            <person name="Rivas-Marin E."/>
            <person name="Kohn T."/>
            <person name="Peeters S.H."/>
            <person name="Heuer A."/>
            <person name="Rast P."/>
            <person name="Oberbeckmann S."/>
            <person name="Bunk B."/>
            <person name="Jeske O."/>
            <person name="Meyerdierks A."/>
            <person name="Storesund J.E."/>
            <person name="Kallscheuer N."/>
            <person name="Luecker S."/>
            <person name="Lage O.M."/>
            <person name="Pohl T."/>
            <person name="Merkel B.J."/>
            <person name="Hornburger P."/>
            <person name="Mueller R.-W."/>
            <person name="Bruemmer F."/>
            <person name="Labrenz M."/>
            <person name="Spormann A.M."/>
            <person name="Op den Camp H."/>
            <person name="Overmann J."/>
            <person name="Amann R."/>
            <person name="Jetten M.S.M."/>
            <person name="Mascher T."/>
            <person name="Medema M.H."/>
            <person name="Devos D.P."/>
            <person name="Kaster A.-K."/>
            <person name="Ovreas L."/>
            <person name="Rohde M."/>
            <person name="Galperin M.Y."/>
            <person name="Jogler C."/>
        </authorList>
    </citation>
    <scope>NUCLEOTIDE SEQUENCE [LARGE SCALE GENOMIC DNA]</scope>
    <source>
        <strain evidence="9 10">ETA_A1</strain>
    </source>
</reference>
<dbReference type="InterPro" id="IPR008995">
    <property type="entry name" value="Mo/tungstate-bd_C_term_dom"/>
</dbReference>
<keyword evidence="2" id="KW-1003">Cell membrane</keyword>
<dbReference type="AlphaFoldDB" id="A0A517XT63"/>
<evidence type="ECO:0000256" key="6">
    <source>
        <dbReference type="ARBA" id="ARBA00023032"/>
    </source>
</evidence>
<sequence>MSITATNVSKRFGEFVALDGVSVECPAGELVALLGPSGSGKTTLLRIIAGLEVADSGSVHHEAENITHRSAKDRHVGFVFQHYALFRHMTVFENVAFGLRVRKWPEEKVRDRVMKLLNLVRLPEKAERYPAALSGGQRQRIALARALAPEPKVLLLDEPFGALDAKVRTELRHWLRQFHDESHVTSIFVTHDQEEAFEVADRVVVMNKGKIEQVGSPIEVFEHPANAFVMDFLGNVNKLPVRVEGGRALFGEKHRVELPGKLFEQADGHADAYIRPHELDISRTADAGNCMSAEVVHINPAGSVVKVRLLAEDFGLMLNVDLPLERYRQLGLQAREAVYVTPKSATIFTPDYAI</sequence>
<dbReference type="OrthoDB" id="9790614at2"/>
<gene>
    <name evidence="9" type="primary">cysA_2</name>
    <name evidence="9" type="ORF">ETAA1_26780</name>
</gene>
<dbReference type="PROSITE" id="PS50893">
    <property type="entry name" value="ABC_TRANSPORTER_2"/>
    <property type="match status" value="1"/>
</dbReference>
<dbReference type="InterPro" id="IPR003439">
    <property type="entry name" value="ABC_transporter-like_ATP-bd"/>
</dbReference>
<dbReference type="SMART" id="SM00382">
    <property type="entry name" value="AAA"/>
    <property type="match status" value="1"/>
</dbReference>
<proteinExistence type="predicted"/>
<protein>
    <submittedName>
        <fullName evidence="9">Sulfate/thiosulfate import ATP-binding protein CysA</fullName>
    </submittedName>
</protein>
<feature type="domain" description="ABC transporter" evidence="8">
    <location>
        <begin position="3"/>
        <end position="233"/>
    </location>
</feature>
<dbReference type="GO" id="GO:0015697">
    <property type="term" value="P:quaternary ammonium group transport"/>
    <property type="evidence" value="ECO:0007669"/>
    <property type="project" value="UniProtKB-ARBA"/>
</dbReference>
<evidence type="ECO:0000313" key="10">
    <source>
        <dbReference type="Proteomes" id="UP000319576"/>
    </source>
</evidence>
<dbReference type="Pfam" id="PF12857">
    <property type="entry name" value="TOBE_3"/>
    <property type="match status" value="1"/>
</dbReference>
<dbReference type="PANTHER" id="PTHR42781:SF4">
    <property type="entry name" value="SPERMIDINE_PUTRESCINE IMPORT ATP-BINDING PROTEIN POTA"/>
    <property type="match status" value="1"/>
</dbReference>